<evidence type="ECO:0000313" key="13">
    <source>
        <dbReference type="EMBL" id="KAJ3185000.1"/>
    </source>
</evidence>
<dbReference type="InterPro" id="IPR029063">
    <property type="entry name" value="SAM-dependent_MTases_sf"/>
</dbReference>
<evidence type="ECO:0000256" key="11">
    <source>
        <dbReference type="SAM" id="MobiDB-lite"/>
    </source>
</evidence>
<reference evidence="13" key="1">
    <citation type="submission" date="2020-05" db="EMBL/GenBank/DDBJ databases">
        <title>Phylogenomic resolution of chytrid fungi.</title>
        <authorList>
            <person name="Stajich J.E."/>
            <person name="Amses K."/>
            <person name="Simmons R."/>
            <person name="Seto K."/>
            <person name="Myers J."/>
            <person name="Bonds A."/>
            <person name="Quandt C.A."/>
            <person name="Barry K."/>
            <person name="Liu P."/>
            <person name="Grigoriev I."/>
            <person name="Longcore J.E."/>
            <person name="James T.Y."/>
        </authorList>
    </citation>
    <scope>NUCLEOTIDE SEQUENCE</scope>
    <source>
        <strain evidence="13">JEL0379</strain>
    </source>
</reference>
<feature type="region of interest" description="Disordered" evidence="11">
    <location>
        <begin position="476"/>
        <end position="495"/>
    </location>
</feature>
<dbReference type="GO" id="GO:0032259">
    <property type="term" value="P:methylation"/>
    <property type="evidence" value="ECO:0007669"/>
    <property type="project" value="UniProtKB-KW"/>
</dbReference>
<evidence type="ECO:0000256" key="5">
    <source>
        <dbReference type="ARBA" id="ARBA00022691"/>
    </source>
</evidence>
<keyword evidence="4 9" id="KW-0808">Transferase</keyword>
<evidence type="ECO:0000256" key="7">
    <source>
        <dbReference type="ARBA" id="ARBA00023125"/>
    </source>
</evidence>
<comment type="caution">
    <text evidence="13">The sequence shown here is derived from an EMBL/GenBank/DDBJ whole genome shotgun (WGS) entry which is preliminary data.</text>
</comment>
<feature type="domain" description="BAH" evidence="12">
    <location>
        <begin position="991"/>
        <end position="1105"/>
    </location>
</feature>
<feature type="region of interest" description="Disordered" evidence="11">
    <location>
        <begin position="202"/>
        <end position="236"/>
    </location>
</feature>
<dbReference type="InterPro" id="IPR031303">
    <property type="entry name" value="C5_meth_CS"/>
</dbReference>
<feature type="compositionally biased region" description="Polar residues" evidence="11">
    <location>
        <begin position="223"/>
        <end position="232"/>
    </location>
</feature>
<dbReference type="InterPro" id="IPR001525">
    <property type="entry name" value="C5_MeTfrase"/>
</dbReference>
<evidence type="ECO:0000256" key="10">
    <source>
        <dbReference type="RuleBase" id="RU000416"/>
    </source>
</evidence>
<dbReference type="InterPro" id="IPR001025">
    <property type="entry name" value="BAH_dom"/>
</dbReference>
<dbReference type="GO" id="GO:0003682">
    <property type="term" value="F:chromatin binding"/>
    <property type="evidence" value="ECO:0007669"/>
    <property type="project" value="InterPro"/>
</dbReference>
<dbReference type="InterPro" id="IPR022702">
    <property type="entry name" value="Cytosine_MeTrfase1_RFD"/>
</dbReference>
<dbReference type="Gene3D" id="3.90.120.10">
    <property type="entry name" value="DNA Methylase, subunit A, domain 2"/>
    <property type="match status" value="1"/>
</dbReference>
<evidence type="ECO:0000256" key="8">
    <source>
        <dbReference type="ARBA" id="ARBA00023242"/>
    </source>
</evidence>
<dbReference type="Gene3D" id="3.40.50.150">
    <property type="entry name" value="Vaccinia Virus protein VP39"/>
    <property type="match status" value="1"/>
</dbReference>
<keyword evidence="8" id="KW-0539">Nucleus</keyword>
<dbReference type="Gene3D" id="2.30.30.490">
    <property type="match status" value="2"/>
</dbReference>
<gene>
    <name evidence="13" type="ORF">HDU87_002566</name>
</gene>
<keyword evidence="6" id="KW-0677">Repeat</keyword>
<keyword evidence="7" id="KW-0238">DNA-binding</keyword>
<dbReference type="GO" id="GO:0044027">
    <property type="term" value="P:negative regulation of gene expression via chromosomal CpG island methylation"/>
    <property type="evidence" value="ECO:0007669"/>
    <property type="project" value="TreeGrafter"/>
</dbReference>
<dbReference type="EC" id="2.1.1.37" evidence="2"/>
<keyword evidence="14" id="KW-1185">Reference proteome</keyword>
<feature type="region of interest" description="Disordered" evidence="11">
    <location>
        <begin position="1840"/>
        <end position="1924"/>
    </location>
</feature>
<evidence type="ECO:0000259" key="12">
    <source>
        <dbReference type="PROSITE" id="PS51038"/>
    </source>
</evidence>
<dbReference type="GO" id="GO:0003886">
    <property type="term" value="F:DNA (cytosine-5-)-methyltransferase activity"/>
    <property type="evidence" value="ECO:0007669"/>
    <property type="project" value="UniProtKB-EC"/>
</dbReference>
<comment type="subcellular location">
    <subcellularLocation>
        <location evidence="1">Nucleus</location>
    </subcellularLocation>
</comment>
<evidence type="ECO:0000256" key="9">
    <source>
        <dbReference type="PROSITE-ProRule" id="PRU01016"/>
    </source>
</evidence>
<dbReference type="SUPFAM" id="SSF53335">
    <property type="entry name" value="S-adenosyl-L-methionine-dependent methyltransferases"/>
    <property type="match status" value="1"/>
</dbReference>
<dbReference type="EMBL" id="JADGJQ010000002">
    <property type="protein sequence ID" value="KAJ3185000.1"/>
    <property type="molecule type" value="Genomic_DNA"/>
</dbReference>
<comment type="similarity">
    <text evidence="9 10">Belongs to the class I-like SAM-binding methyltransferase superfamily. C5-methyltransferase family.</text>
</comment>
<name>A0AAD5XTT4_9FUNG</name>
<feature type="region of interest" description="Disordered" evidence="11">
    <location>
        <begin position="333"/>
        <end position="447"/>
    </location>
</feature>
<evidence type="ECO:0000256" key="4">
    <source>
        <dbReference type="ARBA" id="ARBA00022679"/>
    </source>
</evidence>
<feature type="region of interest" description="Disordered" evidence="11">
    <location>
        <begin position="264"/>
        <end position="316"/>
    </location>
</feature>
<dbReference type="PANTHER" id="PTHR10629">
    <property type="entry name" value="CYTOSINE-SPECIFIC METHYLTRANSFERASE"/>
    <property type="match status" value="1"/>
</dbReference>
<dbReference type="InterPro" id="IPR043151">
    <property type="entry name" value="BAH_sf"/>
</dbReference>
<sequence length="1924" mass="212558">MDWTQHCSLKQTPPTLVELSTDGTPLLSKADITGAFVDALNEKPSLTSAILAAGAVSPPEAARDEIAADCTDLQLAVAPAAKPLSSADVACAIVDAFDGEHSLYLTQPAGDNCDGLDVLEVAGRPCFPAQSSLSLIEKHIERANDDAVVVPESGSLSNAPLLSDSTGHPPPATVLDLLEMQGARVYGETYPALISRIASEDPVQTPPALIDPRANFDDRTHGAPSNPQSLPSLSDADAKDMPVVLDALGGSEQSSAALMEPRAGFDSDNRQAPSEPDSSSPLSNIDCGRGLLPEPNEHRSPAAPLEPRASTDPQSLPLLSNAQCQKHFLLEPSALEDCERTPLTSVEPKESTGDETQEPPPDSESLPSQSNADSQQHILLEPNARRSREQSPLAVIEPKSSTNDKTLELPSDPEDLPLLSNADCAPGDLEQSPPALKEPTGSINSHIQGAPSLMRWLASSADWQSDSLNIELRANTDDQSEEPFSDPQALPSLSNSASQNDLLLEQFALTGNELSPPVLIEPATSLEDETRRPPSDPQSLSSLLHADCLEDVTPQPNSLGGREQTIPILIDLTEESCDYEPQRAHSNLHGFPPLPTADCGKDPSLEPSSQSFIDLTDCPDDEPLVVPMDVNDTVEELANILDPVLDSTKTTQLRAARTESLELFVSNDEERPIDTRDAEQFSEDDVNSRCPGVPEPALLFGETARQLGDKTLPVRQITSFRMCDDSERLVGPACLDEGLTCWMSGSVQPRTSEGDVLDCAPVEFTFEVQDWQPYHVETGHPETWVKSPAAWYILDKPAPEYESIYKTAQTLDALIAHTINAIADFPLVEYDDFVKSTELSLAVPHGSLNATIEENVNEILFEVDNWFKNSSLQSKLWEYLADMQPSAAYSNHRRPRFARSKATNELVLKNRNVSFVTPSVAKVAKIFFDVQGLDDDDILETDRRLEPVVVQPERSDYTQSVEWTSTYYSTFRRGPGLPDKDYYKAAIIDGITYECDDFVYVRGEDSEEPWFGQICYFFQYDRSGEKHQAHVRWLTHGKNTMLAETASRAELMTVDLCDDVFLENVSGKPIVRVLGRDDKEPSPDDGNFFIRYQYEEDTGTFSDMPLESNASRDEFAGDEDCCVACRRKEAARLADRCLWKTANGERFVEYQGIQYKKGDFVYLISEPNQPYGIAQIQEFVETRDKVPGNKAAATKRKRSTKEEDSDDDILSSEVYDAHVRFRLFARCDEVLSPSNRGTSPVGADSEGEETDELPDPAEEAIAVTSADNRERDDRRLFMTDFFGSLHIQRLEGLCWIEHVDDIADLNRYREGDDQFYFSEKIGRSMLASTVTPAARNVIVARQDRREERAHAQADYDALMAQPKLVALDIFAGAGGLTCGFDSTGFIETKHAVEFASSAGLTFKENFPNATVHIKCVNTLLERAVRIQERGEVLAPIRDEAGHIMPELPSKDSIDFIYCGPSCQGFSHLNRFRLRVNDIKNTLIAASLSYVEFFRPKYFLLENVRGLTDFELGGVLDGDKLSGGIQLGVVKLIVKTLHALNYQTRFGLLQAANHGLPQSRTRFFVWGAKRGLTLPELPQPTHCASHRGRLKLSLNGYDGPTTYDPRKRTLGNSPLPGVTVWDAISDLPQWEYTDPDAVRRKRKSTCYVPDGNGATDFPHFKQEVAKGHCGPDPQPYTLPPLSNYQRLMRRGCEEVRNHYTRSLSENTVRLMCNIPRIRGACALHLPDSLRATVSAAAQLKSYGRVYEDRQHPAVLTEQNAQGKHGRVLHPYQNRMLSVRELARIQGFPDRFIFRADKTRKGQEQARLMVRQIGNAVPPPLAAALGKKLMHAMLTDAKAQEVSPAFDKNTEPLVPLNANSPPRSKTPPAYQSPKPRTEVVVEIPSRRSSGRFQRAPTPPPAPPRGRHGSPDSHLNRPRRGASAFSQ</sequence>
<feature type="compositionally biased region" description="Polar residues" evidence="11">
    <location>
        <begin position="365"/>
        <end position="377"/>
    </location>
</feature>
<feature type="region of interest" description="Disordered" evidence="11">
    <location>
        <begin position="1186"/>
        <end position="1208"/>
    </location>
</feature>
<evidence type="ECO:0000256" key="2">
    <source>
        <dbReference type="ARBA" id="ARBA00011975"/>
    </source>
</evidence>
<keyword evidence="5 9" id="KW-0949">S-adenosyl-L-methionine</keyword>
<dbReference type="Pfam" id="PF00145">
    <property type="entry name" value="DNA_methylase"/>
    <property type="match status" value="2"/>
</dbReference>
<dbReference type="InterPro" id="IPR050390">
    <property type="entry name" value="C5-Methyltransferase"/>
</dbReference>
<evidence type="ECO:0000256" key="3">
    <source>
        <dbReference type="ARBA" id="ARBA00022603"/>
    </source>
</evidence>
<feature type="active site" evidence="9">
    <location>
        <position position="1462"/>
    </location>
</feature>
<dbReference type="Pfam" id="PF01426">
    <property type="entry name" value="BAH"/>
    <property type="match status" value="1"/>
</dbReference>
<dbReference type="SMART" id="SM00439">
    <property type="entry name" value="BAH"/>
    <property type="match status" value="2"/>
</dbReference>
<feature type="region of interest" description="Disordered" evidence="11">
    <location>
        <begin position="1233"/>
        <end position="1258"/>
    </location>
</feature>
<protein>
    <recommendedName>
        <fullName evidence="2">DNA (cytosine-5-)-methyltransferase</fullName>
        <ecNumber evidence="2">2.1.1.37</ecNumber>
    </recommendedName>
</protein>
<keyword evidence="3 9" id="KW-0489">Methyltransferase</keyword>
<evidence type="ECO:0000313" key="14">
    <source>
        <dbReference type="Proteomes" id="UP001212152"/>
    </source>
</evidence>
<organism evidence="13 14">
    <name type="scientific">Geranomyces variabilis</name>
    <dbReference type="NCBI Taxonomy" id="109894"/>
    <lineage>
        <taxon>Eukaryota</taxon>
        <taxon>Fungi</taxon>
        <taxon>Fungi incertae sedis</taxon>
        <taxon>Chytridiomycota</taxon>
        <taxon>Chytridiomycota incertae sedis</taxon>
        <taxon>Chytridiomycetes</taxon>
        <taxon>Spizellomycetales</taxon>
        <taxon>Powellomycetaceae</taxon>
        <taxon>Geranomyces</taxon>
    </lineage>
</organism>
<feature type="domain" description="BAH" evidence="12">
    <location>
        <begin position="1153"/>
        <end position="1332"/>
    </location>
</feature>
<evidence type="ECO:0000256" key="1">
    <source>
        <dbReference type="ARBA" id="ARBA00004123"/>
    </source>
</evidence>
<feature type="compositionally biased region" description="Acidic residues" evidence="11">
    <location>
        <begin position="1245"/>
        <end position="1258"/>
    </location>
</feature>
<dbReference type="PANTHER" id="PTHR10629:SF52">
    <property type="entry name" value="DNA (CYTOSINE-5)-METHYLTRANSFERASE 1"/>
    <property type="match status" value="1"/>
</dbReference>
<proteinExistence type="inferred from homology"/>
<dbReference type="CDD" id="cd04370">
    <property type="entry name" value="BAH"/>
    <property type="match status" value="1"/>
</dbReference>
<dbReference type="NCBIfam" id="TIGR00675">
    <property type="entry name" value="dcm"/>
    <property type="match status" value="1"/>
</dbReference>
<dbReference type="PROSITE" id="PS00095">
    <property type="entry name" value="C5_MTASE_2"/>
    <property type="match status" value="1"/>
</dbReference>
<accession>A0AAD5XTT4</accession>
<dbReference type="PRINTS" id="PR00105">
    <property type="entry name" value="C5METTRFRASE"/>
</dbReference>
<dbReference type="Proteomes" id="UP001212152">
    <property type="component" value="Unassembled WGS sequence"/>
</dbReference>
<evidence type="ECO:0000256" key="6">
    <source>
        <dbReference type="ARBA" id="ARBA00022737"/>
    </source>
</evidence>
<dbReference type="Pfam" id="PF12047">
    <property type="entry name" value="DNMT1-RFD"/>
    <property type="match status" value="1"/>
</dbReference>
<dbReference type="GO" id="GO:0003677">
    <property type="term" value="F:DNA binding"/>
    <property type="evidence" value="ECO:0007669"/>
    <property type="project" value="UniProtKB-KW"/>
</dbReference>
<feature type="compositionally biased region" description="Polar residues" evidence="11">
    <location>
        <begin position="270"/>
        <end position="283"/>
    </location>
</feature>
<dbReference type="PROSITE" id="PS51038">
    <property type="entry name" value="BAH"/>
    <property type="match status" value="2"/>
</dbReference>
<dbReference type="GO" id="GO:0005634">
    <property type="term" value="C:nucleus"/>
    <property type="evidence" value="ECO:0007669"/>
    <property type="project" value="UniProtKB-SubCell"/>
</dbReference>
<dbReference type="PROSITE" id="PS51679">
    <property type="entry name" value="SAM_MT_C5"/>
    <property type="match status" value="1"/>
</dbReference>